<evidence type="ECO:0000256" key="4">
    <source>
        <dbReference type="ARBA" id="ARBA00022970"/>
    </source>
</evidence>
<protein>
    <submittedName>
        <fullName evidence="6">ABC transporter substrate-binding protein</fullName>
    </submittedName>
</protein>
<proteinExistence type="inferred from homology"/>
<evidence type="ECO:0000256" key="3">
    <source>
        <dbReference type="ARBA" id="ARBA00022729"/>
    </source>
</evidence>
<dbReference type="AlphaFoldDB" id="A0A926P5U2"/>
<dbReference type="PRINTS" id="PR00337">
    <property type="entry name" value="LEUILEVALBP"/>
</dbReference>
<comment type="caution">
    <text evidence="6">The sequence shown here is derived from an EMBL/GenBank/DDBJ whole genome shotgun (WGS) entry which is preliminary data.</text>
</comment>
<comment type="similarity">
    <text evidence="1">Belongs to the leucine-binding protein family.</text>
</comment>
<dbReference type="Proteomes" id="UP000598467">
    <property type="component" value="Unassembled WGS sequence"/>
</dbReference>
<dbReference type="Gene3D" id="3.40.50.2300">
    <property type="match status" value="2"/>
</dbReference>
<dbReference type="InterPro" id="IPR028081">
    <property type="entry name" value="Leu-bd"/>
</dbReference>
<reference evidence="6" key="1">
    <citation type="submission" date="2020-05" db="EMBL/GenBank/DDBJ databases">
        <title>Identification of trans-AT polyketide cluster in two marine bacteria, producers of a novel glutaramide-containing polyketide sesbanimide D and analogs.</title>
        <authorList>
            <person name="Kacar D."/>
            <person name="Rodriguez P."/>
            <person name="Canedo L."/>
            <person name="Gonzalez E."/>
            <person name="Galan B."/>
            <person name="De La Calle F."/>
            <person name="Garcia J.L."/>
        </authorList>
    </citation>
    <scope>NUCLEOTIDE SEQUENCE</scope>
    <source>
        <strain evidence="6">PHM038</strain>
    </source>
</reference>
<dbReference type="CDD" id="cd20014">
    <property type="entry name" value="PBP1_RPA0668_benzoate-like"/>
    <property type="match status" value="1"/>
</dbReference>
<dbReference type="EMBL" id="JABFCZ010000024">
    <property type="protein sequence ID" value="MBD1548651.1"/>
    <property type="molecule type" value="Genomic_DNA"/>
</dbReference>
<dbReference type="InterPro" id="IPR028082">
    <property type="entry name" value="Peripla_BP_I"/>
</dbReference>
<sequence length="378" mass="39927">MACASAAFVANTAHAADIKVGLLLPKSGPYAALGKEIEDGFNMALEEGGKSEDFKLVTEDSEAKPQVGVAKARKLVLQDEVDAMVGIVSSAVLGAVRDFVDGSKVPLVVANAGNDEATGKNCSRYITRVSFSNAQINRPMGEWMARIGVKKVYTLAPDYAAGHQMIDAFAESFKAAGGEIVGSEYTPFGKTQDFGPYLTKAKAASPDAIYVFYAGKEAITFVKQYDSFGLKKDIPLYGSGFLTSPLYVAAEGPAAIGVTTALHYVPTINTPENKAFVAAFKAKFDRAPSEFAVQGYDAGRVLVEAVKAGATDRASITEQLSKVSYSGPRGPLTIDPATNNVIQNIYVYETVADGDGLTQKMIGTIGLVRDPANGCTLK</sequence>
<dbReference type="GO" id="GO:0006865">
    <property type="term" value="P:amino acid transport"/>
    <property type="evidence" value="ECO:0007669"/>
    <property type="project" value="UniProtKB-KW"/>
</dbReference>
<name>A0A926P5U2_9HYPH</name>
<evidence type="ECO:0000256" key="2">
    <source>
        <dbReference type="ARBA" id="ARBA00022448"/>
    </source>
</evidence>
<accession>A0A926P5U2</accession>
<keyword evidence="2" id="KW-0813">Transport</keyword>
<dbReference type="InterPro" id="IPR000709">
    <property type="entry name" value="Leu_Ile_Val-bd"/>
</dbReference>
<keyword evidence="4" id="KW-0029">Amino-acid transport</keyword>
<keyword evidence="3" id="KW-0732">Signal</keyword>
<evidence type="ECO:0000259" key="5">
    <source>
        <dbReference type="Pfam" id="PF13458"/>
    </source>
</evidence>
<evidence type="ECO:0000313" key="6">
    <source>
        <dbReference type="EMBL" id="MBD1548651.1"/>
    </source>
</evidence>
<dbReference type="PANTHER" id="PTHR30483">
    <property type="entry name" value="LEUCINE-SPECIFIC-BINDING PROTEIN"/>
    <property type="match status" value="1"/>
</dbReference>
<dbReference type="PANTHER" id="PTHR30483:SF6">
    <property type="entry name" value="PERIPLASMIC BINDING PROTEIN OF ABC TRANSPORTER FOR NATURAL AMINO ACIDS"/>
    <property type="match status" value="1"/>
</dbReference>
<feature type="domain" description="Leucine-binding protein" evidence="5">
    <location>
        <begin position="18"/>
        <end position="354"/>
    </location>
</feature>
<organism evidence="6 7">
    <name type="scientific">Roseibium aggregatum</name>
    <dbReference type="NCBI Taxonomy" id="187304"/>
    <lineage>
        <taxon>Bacteria</taxon>
        <taxon>Pseudomonadati</taxon>
        <taxon>Pseudomonadota</taxon>
        <taxon>Alphaproteobacteria</taxon>
        <taxon>Hyphomicrobiales</taxon>
        <taxon>Stappiaceae</taxon>
        <taxon>Roseibium</taxon>
    </lineage>
</organism>
<dbReference type="SUPFAM" id="SSF53822">
    <property type="entry name" value="Periplasmic binding protein-like I"/>
    <property type="match status" value="1"/>
</dbReference>
<dbReference type="Pfam" id="PF13458">
    <property type="entry name" value="Peripla_BP_6"/>
    <property type="match status" value="1"/>
</dbReference>
<evidence type="ECO:0000313" key="7">
    <source>
        <dbReference type="Proteomes" id="UP000598467"/>
    </source>
</evidence>
<gene>
    <name evidence="6" type="ORF">HK439_20495</name>
</gene>
<evidence type="ECO:0000256" key="1">
    <source>
        <dbReference type="ARBA" id="ARBA00010062"/>
    </source>
</evidence>
<dbReference type="InterPro" id="IPR051010">
    <property type="entry name" value="BCAA_transport"/>
</dbReference>